<organism evidence="1 2">
    <name type="scientific">Danionella cerebrum</name>
    <dbReference type="NCBI Taxonomy" id="2873325"/>
    <lineage>
        <taxon>Eukaryota</taxon>
        <taxon>Metazoa</taxon>
        <taxon>Chordata</taxon>
        <taxon>Craniata</taxon>
        <taxon>Vertebrata</taxon>
        <taxon>Euteleostomi</taxon>
        <taxon>Actinopterygii</taxon>
        <taxon>Neopterygii</taxon>
        <taxon>Teleostei</taxon>
        <taxon>Ostariophysi</taxon>
        <taxon>Cypriniformes</taxon>
        <taxon>Danionidae</taxon>
        <taxon>Danioninae</taxon>
        <taxon>Danionella</taxon>
    </lineage>
</organism>
<keyword evidence="2" id="KW-1185">Reference proteome</keyword>
<dbReference type="AlphaFoldDB" id="A0A553QPT5"/>
<comment type="caution">
    <text evidence="1">The sequence shown here is derived from an EMBL/GenBank/DDBJ whole genome shotgun (WGS) entry which is preliminary data.</text>
</comment>
<protein>
    <submittedName>
        <fullName evidence="1">Uncharacterized protein</fullName>
    </submittedName>
</protein>
<dbReference type="Proteomes" id="UP000316079">
    <property type="component" value="Unassembled WGS sequence"/>
</dbReference>
<name>A0A553QPT5_9TELE</name>
<evidence type="ECO:0000313" key="1">
    <source>
        <dbReference type="EMBL" id="TRY91991.1"/>
    </source>
</evidence>
<evidence type="ECO:0000313" key="2">
    <source>
        <dbReference type="Proteomes" id="UP000316079"/>
    </source>
</evidence>
<accession>A0A553QPT5</accession>
<dbReference type="EMBL" id="SRMA01025692">
    <property type="protein sequence ID" value="TRY91991.1"/>
    <property type="molecule type" value="Genomic_DNA"/>
</dbReference>
<sequence>MQSLSDRRAVPQTHTVVQLQIASNGLKIVFAGPGRRRTLQATGSDLLALRSLVDHDELLELVLKLLEKEPRLK</sequence>
<proteinExistence type="predicted"/>
<reference evidence="1 2" key="1">
    <citation type="journal article" date="2019" name="Sci. Data">
        <title>Hybrid genome assembly and annotation of Danionella translucida.</title>
        <authorList>
            <person name="Kadobianskyi M."/>
            <person name="Schulze L."/>
            <person name="Schuelke M."/>
            <person name="Judkewitz B."/>
        </authorList>
    </citation>
    <scope>NUCLEOTIDE SEQUENCE [LARGE SCALE GENOMIC DNA]</scope>
    <source>
        <strain evidence="1 2">Bolton</strain>
    </source>
</reference>
<gene>
    <name evidence="1" type="ORF">DNTS_013795</name>
</gene>
<dbReference type="OrthoDB" id="25002at2759"/>